<name>A0A1E5SYF0_9BACT</name>
<evidence type="ECO:0000313" key="1">
    <source>
        <dbReference type="EMBL" id="OEK04141.1"/>
    </source>
</evidence>
<dbReference type="Pfam" id="PF13970">
    <property type="entry name" value="DUF4221"/>
    <property type="match status" value="1"/>
</dbReference>
<dbReference type="EMBL" id="MDGQ01000005">
    <property type="protein sequence ID" value="OEK04141.1"/>
    <property type="molecule type" value="Genomic_DNA"/>
</dbReference>
<dbReference type="InterPro" id="IPR025316">
    <property type="entry name" value="DUF4221"/>
</dbReference>
<evidence type="ECO:0000313" key="2">
    <source>
        <dbReference type="Proteomes" id="UP000095552"/>
    </source>
</evidence>
<keyword evidence="2" id="KW-1185">Reference proteome</keyword>
<dbReference type="OrthoDB" id="982523at2"/>
<dbReference type="PROSITE" id="PS51257">
    <property type="entry name" value="PROKAR_LIPOPROTEIN"/>
    <property type="match status" value="1"/>
</dbReference>
<accession>A0A1E5SYF0</accession>
<protein>
    <recommendedName>
        <fullName evidence="3">DUF4221 domain-containing protein</fullName>
    </recommendedName>
</protein>
<comment type="caution">
    <text evidence="1">The sequence shown here is derived from an EMBL/GenBank/DDBJ whole genome shotgun (WGS) entry which is preliminary data.</text>
</comment>
<dbReference type="AlphaFoldDB" id="A0A1E5SYF0"/>
<proteinExistence type="predicted"/>
<sequence>MRNSLLLLFLLVLSCQTQPENKIEEPGQLSLAFTKTIELPLDKMSVQRSPQFQYFRYLEENFLAHYNQPDNSIKILSLDQKALTQTIRLNTYGPDALIDMDGSPKNFKIISPDSIFIYSIVQEKIFLINSKAKIRNYWEAPIESLGPEYPVAVFTTLCSLVIRENKILFTSRISWFPNGPSPLLVLPLDKNKKTERIPKELKLYDEHDVSLLGDANSFRASNTVTQDGTLLISYPLDHRIMTVDQDLNINYIELKNPKVGILKGFGKKINAEIYASNEFHEYNFITSKYHAIISDPYNQLIYRIAKLPYSINEFRNVQNGAKYEGLDFSIMIYDDQFNYIGEKTFEKSKIYDMTSILVTPNGLMIRKTSEDEDTLVFDIFQPKELK</sequence>
<gene>
    <name evidence="1" type="ORF">BFP71_11685</name>
</gene>
<evidence type="ECO:0008006" key="3">
    <source>
        <dbReference type="Google" id="ProtNLM"/>
    </source>
</evidence>
<dbReference type="RefSeq" id="WP_069835646.1">
    <property type="nucleotide sequence ID" value="NZ_MDGQ01000005.1"/>
</dbReference>
<reference evidence="1 2" key="1">
    <citation type="submission" date="2016-08" db="EMBL/GenBank/DDBJ databases">
        <title>Draft genome of Fabibacter sp. strain SK-8.</title>
        <authorList>
            <person name="Wong S.-K."/>
            <person name="Hamasaki K."/>
            <person name="Yoshizawa S."/>
        </authorList>
    </citation>
    <scope>NUCLEOTIDE SEQUENCE [LARGE SCALE GENOMIC DNA]</scope>
    <source>
        <strain evidence="1 2">SK-8</strain>
    </source>
</reference>
<organism evidence="1 2">
    <name type="scientific">Roseivirga misakiensis</name>
    <dbReference type="NCBI Taxonomy" id="1563681"/>
    <lineage>
        <taxon>Bacteria</taxon>
        <taxon>Pseudomonadati</taxon>
        <taxon>Bacteroidota</taxon>
        <taxon>Cytophagia</taxon>
        <taxon>Cytophagales</taxon>
        <taxon>Roseivirgaceae</taxon>
        <taxon>Roseivirga</taxon>
    </lineage>
</organism>
<dbReference type="Proteomes" id="UP000095552">
    <property type="component" value="Unassembled WGS sequence"/>
</dbReference>